<reference evidence="3" key="1">
    <citation type="journal article" date="2019" name="Int. J. Syst. Evol. Microbiol.">
        <title>The Global Catalogue of Microorganisms (GCM) 10K type strain sequencing project: providing services to taxonomists for standard genome sequencing and annotation.</title>
        <authorList>
            <consortium name="The Broad Institute Genomics Platform"/>
            <consortium name="The Broad Institute Genome Sequencing Center for Infectious Disease"/>
            <person name="Wu L."/>
            <person name="Ma J."/>
        </authorList>
    </citation>
    <scope>NUCLEOTIDE SEQUENCE [LARGE SCALE GENOMIC DNA]</scope>
    <source>
        <strain evidence="3">KCTC 62102</strain>
    </source>
</reference>
<dbReference type="RefSeq" id="WP_197642746.1">
    <property type="nucleotide sequence ID" value="NZ_JAEACP010000006.1"/>
</dbReference>
<comment type="caution">
    <text evidence="2">The sequence shown here is derived from an EMBL/GenBank/DDBJ whole genome shotgun (WGS) entry which is preliminary data.</text>
</comment>
<protein>
    <submittedName>
        <fullName evidence="2">Uncharacterized protein</fullName>
    </submittedName>
</protein>
<name>A0ABV7DXD8_9RHOB</name>
<feature type="signal peptide" evidence="1">
    <location>
        <begin position="1"/>
        <end position="22"/>
    </location>
</feature>
<dbReference type="EMBL" id="JBHRSM010000023">
    <property type="protein sequence ID" value="MFC3087011.1"/>
    <property type="molecule type" value="Genomic_DNA"/>
</dbReference>
<evidence type="ECO:0000256" key="1">
    <source>
        <dbReference type="SAM" id="SignalP"/>
    </source>
</evidence>
<sequence>MVLLRFLAAVFALSVSSVPAAASTLECKLPVTGAGGGYITGLYYVQHEEGSAEAIVSDEVIMYYNDEQPITARVSDDTDAKLVLTWNIQMTNSGQMTKMQYRAAWFRKSGLLTIRAKPGGYSNSFEGRGTCRALPEDRSKAAGRP</sequence>
<gene>
    <name evidence="2" type="ORF">ACFOD6_13235</name>
</gene>
<keyword evidence="3" id="KW-1185">Reference proteome</keyword>
<evidence type="ECO:0000313" key="2">
    <source>
        <dbReference type="EMBL" id="MFC3087011.1"/>
    </source>
</evidence>
<organism evidence="2 3">
    <name type="scientific">Tabrizicola soli</name>
    <dbReference type="NCBI Taxonomy" id="2185115"/>
    <lineage>
        <taxon>Bacteria</taxon>
        <taxon>Pseudomonadati</taxon>
        <taxon>Pseudomonadota</taxon>
        <taxon>Alphaproteobacteria</taxon>
        <taxon>Rhodobacterales</taxon>
        <taxon>Paracoccaceae</taxon>
        <taxon>Tabrizicola</taxon>
    </lineage>
</organism>
<dbReference type="Proteomes" id="UP001595445">
    <property type="component" value="Unassembled WGS sequence"/>
</dbReference>
<feature type="chain" id="PRO_5045928309" evidence="1">
    <location>
        <begin position="23"/>
        <end position="145"/>
    </location>
</feature>
<accession>A0ABV7DXD8</accession>
<keyword evidence="1" id="KW-0732">Signal</keyword>
<proteinExistence type="predicted"/>
<evidence type="ECO:0000313" key="3">
    <source>
        <dbReference type="Proteomes" id="UP001595445"/>
    </source>
</evidence>